<reference evidence="5 14" key="1">
    <citation type="journal article" date="2024" name="Ann. Entomol. Soc. Am.">
        <title>Genomic analyses of the southern and eastern yellowjacket wasps (Hymenoptera: Vespidae) reveal evolutionary signatures of social life.</title>
        <authorList>
            <person name="Catto M.A."/>
            <person name="Caine P.B."/>
            <person name="Orr S.E."/>
            <person name="Hunt B.G."/>
            <person name="Goodisman M.A.D."/>
        </authorList>
    </citation>
    <scope>NUCLEOTIDE SEQUENCE [LARGE SCALE GENOMIC DNA]</scope>
    <source>
        <strain evidence="5">232</strain>
        <tissue evidence="5">Head and thorax</tissue>
    </source>
</reference>
<keyword evidence="14" id="KW-1185">Reference proteome</keyword>
<evidence type="ECO:0000313" key="8">
    <source>
        <dbReference type="EMBL" id="KAL2734752.1"/>
    </source>
</evidence>
<dbReference type="EMBL" id="JAYRBN010000011">
    <property type="protein sequence ID" value="KAL2750430.1"/>
    <property type="molecule type" value="Genomic_DNA"/>
</dbReference>
<dbReference type="EMBL" id="JAYRBN010000101">
    <property type="protein sequence ID" value="KAL2726412.1"/>
    <property type="molecule type" value="Genomic_DNA"/>
</dbReference>
<dbReference type="AlphaFoldDB" id="A0ABD2B169"/>
<dbReference type="EMBL" id="JAYRBN010000099">
    <property type="protein sequence ID" value="KAL2729062.1"/>
    <property type="molecule type" value="Genomic_DNA"/>
</dbReference>
<name>A0ABD2B169_VESMC</name>
<evidence type="ECO:0000313" key="13">
    <source>
        <dbReference type="EMBL" id="KAL2751601.1"/>
    </source>
</evidence>
<dbReference type="Proteomes" id="UP001607303">
    <property type="component" value="Unassembled WGS sequence"/>
</dbReference>
<dbReference type="EMBL" id="JAYRBN010000035">
    <property type="protein sequence ID" value="KAL2747790.1"/>
    <property type="molecule type" value="Genomic_DNA"/>
</dbReference>
<evidence type="ECO:0000313" key="1">
    <source>
        <dbReference type="EMBL" id="KAL2719857.1"/>
    </source>
</evidence>
<dbReference type="EMBL" id="JAYRBN010000104">
    <property type="protein sequence ID" value="KAL2726399.1"/>
    <property type="molecule type" value="Genomic_DNA"/>
</dbReference>
<evidence type="ECO:0000313" key="3">
    <source>
        <dbReference type="EMBL" id="KAL2726403.1"/>
    </source>
</evidence>
<evidence type="ECO:0000313" key="14">
    <source>
        <dbReference type="Proteomes" id="UP001607303"/>
    </source>
</evidence>
<dbReference type="EMBL" id="JAYRBN010000103">
    <property type="protein sequence ID" value="KAL2726403.1"/>
    <property type="molecule type" value="Genomic_DNA"/>
</dbReference>
<evidence type="ECO:0000313" key="5">
    <source>
        <dbReference type="EMBL" id="KAL2726412.1"/>
    </source>
</evidence>
<evidence type="ECO:0000313" key="12">
    <source>
        <dbReference type="EMBL" id="KAL2750430.1"/>
    </source>
</evidence>
<dbReference type="EMBL" id="JAYRBN010000071">
    <property type="protein sequence ID" value="KAL2734752.1"/>
    <property type="molecule type" value="Genomic_DNA"/>
</dbReference>
<comment type="caution">
    <text evidence="5">The sequence shown here is derived from an EMBL/GenBank/DDBJ whole genome shotgun (WGS) entry which is preliminary data.</text>
</comment>
<dbReference type="EMBL" id="JAYRBN010000066">
    <property type="protein sequence ID" value="KAL2736800.1"/>
    <property type="molecule type" value="Genomic_DNA"/>
</dbReference>
<evidence type="ECO:0000313" key="2">
    <source>
        <dbReference type="EMBL" id="KAL2726399.1"/>
    </source>
</evidence>
<proteinExistence type="predicted"/>
<gene>
    <name evidence="13" type="ORF">V1477_000168</name>
    <name evidence="12" type="ORF">V1477_001340</name>
    <name evidence="11" type="ORF">V1477_001344</name>
    <name evidence="10" type="ORF">V1477_004482</name>
    <name evidence="9" type="ORF">V1477_013309</name>
    <name evidence="8" type="ORF">V1477_013929</name>
    <name evidence="7" type="ORF">V1477_016454</name>
    <name evidence="6" type="ORF">V1477_016646</name>
    <name evidence="5" type="ORF">V1477_017708</name>
    <name evidence="4" type="ORF">V1477_017712</name>
    <name evidence="3" type="ORF">V1477_017716</name>
    <name evidence="2" type="ORF">V1477_017720</name>
    <name evidence="1" type="ORF">V1477_021351</name>
</gene>
<protein>
    <submittedName>
        <fullName evidence="5">Uncharacterized protein</fullName>
    </submittedName>
</protein>
<evidence type="ECO:0000313" key="10">
    <source>
        <dbReference type="EMBL" id="KAL2747790.1"/>
    </source>
</evidence>
<dbReference type="EMBL" id="JAYRBN010000012">
    <property type="protein sequence ID" value="KAL2750426.1"/>
    <property type="molecule type" value="Genomic_DNA"/>
</dbReference>
<evidence type="ECO:0000313" key="7">
    <source>
        <dbReference type="EMBL" id="KAL2729274.1"/>
    </source>
</evidence>
<evidence type="ECO:0000313" key="6">
    <source>
        <dbReference type="EMBL" id="KAL2729062.1"/>
    </source>
</evidence>
<dbReference type="EMBL" id="JAYRBN010000097">
    <property type="protein sequence ID" value="KAL2729274.1"/>
    <property type="molecule type" value="Genomic_DNA"/>
</dbReference>
<organism evidence="5 14">
    <name type="scientific">Vespula maculifrons</name>
    <name type="common">Eastern yellow jacket</name>
    <name type="synonym">Wasp</name>
    <dbReference type="NCBI Taxonomy" id="7453"/>
    <lineage>
        <taxon>Eukaryota</taxon>
        <taxon>Metazoa</taxon>
        <taxon>Ecdysozoa</taxon>
        <taxon>Arthropoda</taxon>
        <taxon>Hexapoda</taxon>
        <taxon>Insecta</taxon>
        <taxon>Pterygota</taxon>
        <taxon>Neoptera</taxon>
        <taxon>Endopterygota</taxon>
        <taxon>Hymenoptera</taxon>
        <taxon>Apocrita</taxon>
        <taxon>Aculeata</taxon>
        <taxon>Vespoidea</taxon>
        <taxon>Vespidae</taxon>
        <taxon>Vespinae</taxon>
        <taxon>Vespula</taxon>
    </lineage>
</organism>
<evidence type="ECO:0000313" key="4">
    <source>
        <dbReference type="EMBL" id="KAL2726407.1"/>
    </source>
</evidence>
<dbReference type="EMBL" id="JAYRBN010000119">
    <property type="protein sequence ID" value="KAL2719857.1"/>
    <property type="molecule type" value="Genomic_DNA"/>
</dbReference>
<accession>A0ABD2B169</accession>
<dbReference type="EMBL" id="JAYRBN010000003">
    <property type="protein sequence ID" value="KAL2751601.1"/>
    <property type="molecule type" value="Genomic_DNA"/>
</dbReference>
<evidence type="ECO:0000313" key="11">
    <source>
        <dbReference type="EMBL" id="KAL2750426.1"/>
    </source>
</evidence>
<sequence length="65" mass="7637">MDIAHGYIKRFQYGRYDVVEPTIGHKTVLHHLKNAGCKKISNVHVPYDQIVKRLMDFCLRIVIRT</sequence>
<evidence type="ECO:0000313" key="9">
    <source>
        <dbReference type="EMBL" id="KAL2736800.1"/>
    </source>
</evidence>
<dbReference type="EMBL" id="JAYRBN010000102">
    <property type="protein sequence ID" value="KAL2726407.1"/>
    <property type="molecule type" value="Genomic_DNA"/>
</dbReference>